<evidence type="ECO:0000313" key="2">
    <source>
        <dbReference type="EMBL" id="MBM5461428.1"/>
    </source>
</evidence>
<feature type="transmembrane region" description="Helical" evidence="1">
    <location>
        <begin position="72"/>
        <end position="92"/>
    </location>
</feature>
<name>A0ABS2C6E0_9PSED</name>
<evidence type="ECO:0008006" key="4">
    <source>
        <dbReference type="Google" id="ProtNLM"/>
    </source>
</evidence>
<feature type="transmembrane region" description="Helical" evidence="1">
    <location>
        <begin position="38"/>
        <end position="60"/>
    </location>
</feature>
<evidence type="ECO:0000313" key="3">
    <source>
        <dbReference type="Proteomes" id="UP000745663"/>
    </source>
</evidence>
<dbReference type="Proteomes" id="UP000745663">
    <property type="component" value="Unassembled WGS sequence"/>
</dbReference>
<dbReference type="RefSeq" id="WP_203585747.1">
    <property type="nucleotide sequence ID" value="NZ_JACOPV010000027.1"/>
</dbReference>
<proteinExistence type="predicted"/>
<keyword evidence="1" id="KW-1133">Transmembrane helix</keyword>
<sequence>MPLNLNREPDLPPQLKWKCAHEPKLLGWTIRARNYNTFVANCMFAFMAVATTGGAYTVYLHPIPGAEHITQLAISVGFYMLITLTTSSMTHQRMNSAYRFTKSGIEYCEWKEFPQWALTFLKWMTGITAIIFIFMATIDITFLIGALVGPGGMGLMYLTMANSKNHRDLHTQYHHYAYKWKEITQLAIATNREIVDLKYSVTQKGDNYKTNWNLNIYCKSNQKENVAAFIKIHLSPDVPFIRAKINVPLSTDY</sequence>
<gene>
    <name evidence="2" type="ORF">H8F21_28125</name>
</gene>
<protein>
    <recommendedName>
        <fullName evidence="4">Permease</fullName>
    </recommendedName>
</protein>
<dbReference type="EMBL" id="JACOPV010000027">
    <property type="protein sequence ID" value="MBM5461428.1"/>
    <property type="molecule type" value="Genomic_DNA"/>
</dbReference>
<organism evidence="2 3">
    <name type="scientific">Pseudomonas arcuscaelestis</name>
    <dbReference type="NCBI Taxonomy" id="2710591"/>
    <lineage>
        <taxon>Bacteria</taxon>
        <taxon>Pseudomonadati</taxon>
        <taxon>Pseudomonadota</taxon>
        <taxon>Gammaproteobacteria</taxon>
        <taxon>Pseudomonadales</taxon>
        <taxon>Pseudomonadaceae</taxon>
        <taxon>Pseudomonas</taxon>
    </lineage>
</organism>
<keyword evidence="3" id="KW-1185">Reference proteome</keyword>
<keyword evidence="1" id="KW-0812">Transmembrane</keyword>
<evidence type="ECO:0000256" key="1">
    <source>
        <dbReference type="SAM" id="Phobius"/>
    </source>
</evidence>
<keyword evidence="1" id="KW-0472">Membrane</keyword>
<comment type="caution">
    <text evidence="2">The sequence shown here is derived from an EMBL/GenBank/DDBJ whole genome shotgun (WGS) entry which is preliminary data.</text>
</comment>
<reference evidence="2 3" key="1">
    <citation type="submission" date="2020-08" db="EMBL/GenBank/DDBJ databases">
        <title>Description of novel Pseudomonas species.</title>
        <authorList>
            <person name="Duman M."/>
            <person name="Mulet M."/>
            <person name="Altun S."/>
            <person name="Saticioglu I.B."/>
            <person name="Lalucat J."/>
            <person name="Garcia-Valdes E."/>
        </authorList>
    </citation>
    <scope>NUCLEOTIDE SEQUENCE [LARGE SCALE GENOMIC DNA]</scope>
    <source>
        <strain evidence="2 3">P66</strain>
    </source>
</reference>
<accession>A0ABS2C6E0</accession>